<dbReference type="InterPro" id="IPR016024">
    <property type="entry name" value="ARM-type_fold"/>
</dbReference>
<sequence length="581" mass="65636">MTKLIQRQVDLTEWSWQNCSCLSWAVGAISMALTEEQESSLFVLVIRGLLELCRKVEGKENRAVVASSIMFVVGQYPRFLRYHSPFLRAVVKKLIEFMREQFPGVQEMAVDTLLKIASKVPEQFVVSWDCGASIAEDVAGRWTDITSMLKPQLMYTCFAAAGYMVEKESPGRQVSLLSTFLQDANDIFKSIAERAAAQGPAFCQDTTGMRELIHNLRIFSSVASTCGTSFVSEMGLIIWDLQGLYRMFFTAQTALVRDNGPKALELEEARHLRVAKKEILRIFECFIDNTEEYDFVATNCMPSILTTVLEDYRDSLPIVKEAGAMALVTACVNKLGARLAGDCAAILDHTFDTTVKIICTNTEDYPEFRINLFKLLNALNTHCFTNFLSYASAKVDVINGMLWVIRHKDFATMETGLKTLDNFLENVSRSEVLQPFYSAFMERLFVEILIVAMDSLHAAGFDLHCSILMKLFTVSSMFPPDTATVGRNAVRGFLIENLLVIGTLTENLISEFVSGCYDYHRDPKEFKRHFADFLIEMQVWGAEEENKLQQQEEQRLLETIIPGFSLMTTDPFVIPNFSSEI</sequence>
<comment type="similarity">
    <text evidence="2">Belongs to the exportin family.</text>
</comment>
<name>G0V2S7_TRYCI</name>
<organism evidence="7">
    <name type="scientific">Trypanosoma congolense (strain IL3000)</name>
    <dbReference type="NCBI Taxonomy" id="1068625"/>
    <lineage>
        <taxon>Eukaryota</taxon>
        <taxon>Discoba</taxon>
        <taxon>Euglenozoa</taxon>
        <taxon>Kinetoplastea</taxon>
        <taxon>Metakinetoplastina</taxon>
        <taxon>Trypanosomatida</taxon>
        <taxon>Trypanosomatidae</taxon>
        <taxon>Trypanosoma</taxon>
        <taxon>Nannomonas</taxon>
    </lineage>
</organism>
<protein>
    <submittedName>
        <fullName evidence="7">Uncharacterized protein TCIL3000_11_14660</fullName>
    </submittedName>
</protein>
<accession>G0V2S7</accession>
<comment type="subcellular location">
    <subcellularLocation>
        <location evidence="1">Nucleus</location>
    </subcellularLocation>
</comment>
<dbReference type="AlphaFoldDB" id="G0V2S7"/>
<keyword evidence="3" id="KW-0813">Transport</keyword>
<evidence type="ECO:0000256" key="4">
    <source>
        <dbReference type="ARBA" id="ARBA00022927"/>
    </source>
</evidence>
<evidence type="ECO:0000256" key="1">
    <source>
        <dbReference type="ARBA" id="ARBA00004123"/>
    </source>
</evidence>
<dbReference type="GO" id="GO:0000056">
    <property type="term" value="P:ribosomal small subunit export from nucleus"/>
    <property type="evidence" value="ECO:0007669"/>
    <property type="project" value="TreeGrafter"/>
</dbReference>
<dbReference type="GO" id="GO:0005634">
    <property type="term" value="C:nucleus"/>
    <property type="evidence" value="ECO:0007669"/>
    <property type="project" value="UniProtKB-SubCell"/>
</dbReference>
<proteinExistence type="inferred from homology"/>
<gene>
    <name evidence="7" type="ORF">TCIL3000_11_14660</name>
</gene>
<dbReference type="SMART" id="SM01102">
    <property type="entry name" value="CRM1_C"/>
    <property type="match status" value="1"/>
</dbReference>
<keyword evidence="5" id="KW-0539">Nucleus</keyword>
<feature type="domain" description="Exportin-1 C-terminal" evidence="6">
    <location>
        <begin position="234"/>
        <end position="542"/>
    </location>
</feature>
<dbReference type="InterPro" id="IPR045065">
    <property type="entry name" value="XPO1/5"/>
</dbReference>
<dbReference type="GO" id="GO:0006611">
    <property type="term" value="P:protein export from nucleus"/>
    <property type="evidence" value="ECO:0007669"/>
    <property type="project" value="InterPro"/>
</dbReference>
<dbReference type="Pfam" id="PF18787">
    <property type="entry name" value="CRM1_repeat_3"/>
    <property type="match status" value="1"/>
</dbReference>
<dbReference type="Gene3D" id="1.25.10.10">
    <property type="entry name" value="Leucine-rich Repeat Variant"/>
    <property type="match status" value="2"/>
</dbReference>
<evidence type="ECO:0000256" key="5">
    <source>
        <dbReference type="ARBA" id="ARBA00023242"/>
    </source>
</evidence>
<keyword evidence="4" id="KW-0653">Protein transport</keyword>
<evidence type="ECO:0000259" key="6">
    <source>
        <dbReference type="SMART" id="SM01102"/>
    </source>
</evidence>
<dbReference type="PANTHER" id="PTHR11223">
    <property type="entry name" value="EXPORTIN 1/5"/>
    <property type="match status" value="1"/>
</dbReference>
<evidence type="ECO:0000256" key="2">
    <source>
        <dbReference type="ARBA" id="ARBA00009466"/>
    </source>
</evidence>
<dbReference type="GO" id="GO:0000055">
    <property type="term" value="P:ribosomal large subunit export from nucleus"/>
    <property type="evidence" value="ECO:0007669"/>
    <property type="project" value="TreeGrafter"/>
</dbReference>
<evidence type="ECO:0000256" key="3">
    <source>
        <dbReference type="ARBA" id="ARBA00022448"/>
    </source>
</evidence>
<reference evidence="7" key="1">
    <citation type="journal article" date="2012" name="Proc. Natl. Acad. Sci. U.S.A.">
        <title>Antigenic diversity is generated by distinct evolutionary mechanisms in African trypanosome species.</title>
        <authorList>
            <person name="Jackson A.P."/>
            <person name="Berry A."/>
            <person name="Aslett M."/>
            <person name="Allison H.C."/>
            <person name="Burton P."/>
            <person name="Vavrova-Anderson J."/>
            <person name="Brown R."/>
            <person name="Browne H."/>
            <person name="Corton N."/>
            <person name="Hauser H."/>
            <person name="Gamble J."/>
            <person name="Gilderthorp R."/>
            <person name="Marcello L."/>
            <person name="McQuillan J."/>
            <person name="Otto T.D."/>
            <person name="Quail M.A."/>
            <person name="Sanders M.J."/>
            <person name="van Tonder A."/>
            <person name="Ginger M.L."/>
            <person name="Field M.C."/>
            <person name="Barry J.D."/>
            <person name="Hertz-Fowler C."/>
            <person name="Berriman M."/>
        </authorList>
    </citation>
    <scope>NUCLEOTIDE SEQUENCE</scope>
    <source>
        <strain evidence="7">IL3000</strain>
    </source>
</reference>
<dbReference type="GO" id="GO:0005737">
    <property type="term" value="C:cytoplasm"/>
    <property type="evidence" value="ECO:0007669"/>
    <property type="project" value="TreeGrafter"/>
</dbReference>
<dbReference type="InterPro" id="IPR014877">
    <property type="entry name" value="XPO1_C_dom"/>
</dbReference>
<dbReference type="SUPFAM" id="SSF48371">
    <property type="entry name" value="ARM repeat"/>
    <property type="match status" value="2"/>
</dbReference>
<dbReference type="Pfam" id="PF08767">
    <property type="entry name" value="CRM1_C"/>
    <property type="match status" value="1"/>
</dbReference>
<evidence type="ECO:0000313" key="7">
    <source>
        <dbReference type="EMBL" id="CCC95949.1"/>
    </source>
</evidence>
<dbReference type="InterPro" id="IPR011989">
    <property type="entry name" value="ARM-like"/>
</dbReference>
<dbReference type="InterPro" id="IPR040485">
    <property type="entry name" value="XPO1_repeat_3"/>
</dbReference>
<dbReference type="GO" id="GO:0005049">
    <property type="term" value="F:nuclear export signal receptor activity"/>
    <property type="evidence" value="ECO:0007669"/>
    <property type="project" value="InterPro"/>
</dbReference>
<dbReference type="EMBL" id="HE575324">
    <property type="protein sequence ID" value="CCC95949.1"/>
    <property type="molecule type" value="Genomic_DNA"/>
</dbReference>
<dbReference type="PANTHER" id="PTHR11223:SF2">
    <property type="entry name" value="EXPORTIN-1"/>
    <property type="match status" value="1"/>
</dbReference>